<keyword evidence="2" id="KW-1185">Reference proteome</keyword>
<gene>
    <name evidence="1" type="primary">tssK</name>
    <name evidence="1" type="ORF">HGP28_02570</name>
</gene>
<proteinExistence type="predicted"/>
<dbReference type="EMBL" id="JABAIK010000002">
    <property type="protein sequence ID" value="NLS11772.1"/>
    <property type="molecule type" value="Genomic_DNA"/>
</dbReference>
<dbReference type="RefSeq" id="WP_168834877.1">
    <property type="nucleotide sequence ID" value="NZ_JABAIK010000002.1"/>
</dbReference>
<comment type="caution">
    <text evidence="1">The sequence shown here is derived from an EMBL/GenBank/DDBJ whole genome shotgun (WGS) entry which is preliminary data.</text>
</comment>
<reference evidence="1 2" key="1">
    <citation type="submission" date="2020-04" db="EMBL/GenBank/DDBJ databases">
        <title>Vibrio sp. SM6, a novel species isolated from seawater.</title>
        <authorList>
            <person name="Wang X."/>
        </authorList>
    </citation>
    <scope>NUCLEOTIDE SEQUENCE [LARGE SCALE GENOMIC DNA]</scope>
    <source>
        <strain evidence="1 2">SM6</strain>
    </source>
</reference>
<evidence type="ECO:0000313" key="2">
    <source>
        <dbReference type="Proteomes" id="UP000535589"/>
    </source>
</evidence>
<dbReference type="NCBIfam" id="TIGR03353">
    <property type="entry name" value="VI_chp_4"/>
    <property type="match status" value="1"/>
</dbReference>
<dbReference type="AlphaFoldDB" id="A0A7X8TN18"/>
<accession>A0A7X8TN18</accession>
<sequence length="442" mass="49635">MKHQRNVVWREGMFVAPQHFQQNERYLTQYVQKYVNLAFNGRCYGISALEFESSYLKLGKLSVTRCSGVFEDGTLFDCAQELVIDIPEQCSNTLLYLALPLAIEGENEFGERSALKRYAITEHHLFDSSDAQQSGIKAVLAEPNIRLVLEGEETHGLVLLPVARILERAEDGEVLLDKSFIPACLHYGASSLLQERLKELLIAVQVRANEVMARIGLGERTKSETSLMREFLWLQTLNRWLPQLAMLNSEPSTHIDVFYQKLLEFNAELASFTPSIAAAHYLPLNKAQLNDAFGPLFNQLRDKLSMVQSDNVLEFEWDATLFNKRRLLRVAIPNLAQLDGKRWVLAVKSPIGAANVSAQFASVCTLSGISLIAELVRNSQSGITVTPLPVAPPELKAHVDLAYFEVDTAHDYWQLLKANREPIALHIDARIADVQITLYALG</sequence>
<dbReference type="InterPro" id="IPR010263">
    <property type="entry name" value="T6SS_TssK"/>
</dbReference>
<dbReference type="Proteomes" id="UP000535589">
    <property type="component" value="Unassembled WGS sequence"/>
</dbReference>
<dbReference type="PANTHER" id="PTHR35566">
    <property type="entry name" value="BLR3599 PROTEIN"/>
    <property type="match status" value="1"/>
</dbReference>
<name>A0A7X8TN18_9VIBR</name>
<evidence type="ECO:0000313" key="1">
    <source>
        <dbReference type="EMBL" id="NLS11772.1"/>
    </source>
</evidence>
<protein>
    <submittedName>
        <fullName evidence="1">Type VI secretion system baseplate subunit TssK</fullName>
    </submittedName>
</protein>
<organism evidence="1 2">
    <name type="scientific">Vibrio agarilyticus</name>
    <dbReference type="NCBI Taxonomy" id="2726741"/>
    <lineage>
        <taxon>Bacteria</taxon>
        <taxon>Pseudomonadati</taxon>
        <taxon>Pseudomonadota</taxon>
        <taxon>Gammaproteobacteria</taxon>
        <taxon>Vibrionales</taxon>
        <taxon>Vibrionaceae</taxon>
        <taxon>Vibrio</taxon>
    </lineage>
</organism>
<dbReference type="Pfam" id="PF05936">
    <property type="entry name" value="T6SS_VasE"/>
    <property type="match status" value="1"/>
</dbReference>
<dbReference type="PANTHER" id="PTHR35566:SF1">
    <property type="entry name" value="TYPE VI SECRETION SYSTEM BASEPLATE COMPONENT TSSK1"/>
    <property type="match status" value="1"/>
</dbReference>